<dbReference type="CDD" id="cd00093">
    <property type="entry name" value="HTH_XRE"/>
    <property type="match status" value="1"/>
</dbReference>
<evidence type="ECO:0000313" key="3">
    <source>
        <dbReference type="Proteomes" id="UP000651271"/>
    </source>
</evidence>
<dbReference type="InterPro" id="IPR010982">
    <property type="entry name" value="Lambda_DNA-bd_dom_sf"/>
</dbReference>
<protein>
    <submittedName>
        <fullName evidence="2">Helix-turn-helix transcriptional regulator</fullName>
    </submittedName>
</protein>
<dbReference type="SMART" id="SM00530">
    <property type="entry name" value="HTH_XRE"/>
    <property type="match status" value="1"/>
</dbReference>
<dbReference type="Proteomes" id="UP000651271">
    <property type="component" value="Unassembled WGS sequence"/>
</dbReference>
<dbReference type="SUPFAM" id="SSF47413">
    <property type="entry name" value="lambda repressor-like DNA-binding domains"/>
    <property type="match status" value="1"/>
</dbReference>
<gene>
    <name evidence="2" type="ORF">H8B04_10185</name>
</gene>
<comment type="caution">
    <text evidence="2">The sequence shown here is derived from an EMBL/GenBank/DDBJ whole genome shotgun (WGS) entry which is preliminary data.</text>
</comment>
<organism evidence="2 3">
    <name type="scientific">Sphingobacterium litopenaei</name>
    <dbReference type="NCBI Taxonomy" id="2763500"/>
    <lineage>
        <taxon>Bacteria</taxon>
        <taxon>Pseudomonadati</taxon>
        <taxon>Bacteroidota</taxon>
        <taxon>Sphingobacteriia</taxon>
        <taxon>Sphingobacteriales</taxon>
        <taxon>Sphingobacteriaceae</taxon>
        <taxon>Sphingobacterium</taxon>
    </lineage>
</organism>
<dbReference type="PROSITE" id="PS50943">
    <property type="entry name" value="HTH_CROC1"/>
    <property type="match status" value="1"/>
</dbReference>
<name>A0ABR7YF54_9SPHI</name>
<dbReference type="Pfam" id="PF01381">
    <property type="entry name" value="HTH_3"/>
    <property type="match status" value="1"/>
</dbReference>
<dbReference type="InterPro" id="IPR001387">
    <property type="entry name" value="Cro/C1-type_HTH"/>
</dbReference>
<evidence type="ECO:0000313" key="2">
    <source>
        <dbReference type="EMBL" id="MBD1429938.1"/>
    </source>
</evidence>
<keyword evidence="3" id="KW-1185">Reference proteome</keyword>
<dbReference type="Gene3D" id="1.10.260.40">
    <property type="entry name" value="lambda repressor-like DNA-binding domains"/>
    <property type="match status" value="1"/>
</dbReference>
<reference evidence="2 3" key="1">
    <citation type="submission" date="2020-08" db="EMBL/GenBank/DDBJ databases">
        <title>Sphingobacterium sp. DN04309 isolated from aquaculture water.</title>
        <authorList>
            <person name="Zhang M."/>
        </authorList>
    </citation>
    <scope>NUCLEOTIDE SEQUENCE [LARGE SCALE GENOMIC DNA]</scope>
    <source>
        <strain evidence="2 3">DN04309</strain>
    </source>
</reference>
<feature type="domain" description="HTH cro/C1-type" evidence="1">
    <location>
        <begin position="2"/>
        <end position="56"/>
    </location>
</feature>
<proteinExistence type="predicted"/>
<evidence type="ECO:0000259" key="1">
    <source>
        <dbReference type="PROSITE" id="PS50943"/>
    </source>
</evidence>
<accession>A0ABR7YF54</accession>
<dbReference type="EMBL" id="JACOIJ010000017">
    <property type="protein sequence ID" value="MBD1429938.1"/>
    <property type="molecule type" value="Genomic_DNA"/>
</dbReference>
<sequence>MIKTARKAKGLTQQELANEARVSLRTVQRIKKGTEEISGFSLRQINKILNIPLEPIIMQNVVERSIDTNQIGSIREGVN</sequence>